<dbReference type="Pfam" id="PF05935">
    <property type="entry name" value="Arylsulfotrans"/>
    <property type="match status" value="1"/>
</dbReference>
<evidence type="ECO:0000313" key="1">
    <source>
        <dbReference type="EMBL" id="VEG61678.1"/>
    </source>
</evidence>
<keyword evidence="1" id="KW-0808">Transferase</keyword>
<reference evidence="1 2" key="1">
    <citation type="submission" date="2018-12" db="EMBL/GenBank/DDBJ databases">
        <authorList>
            <consortium name="Pathogen Informatics"/>
        </authorList>
    </citation>
    <scope>NUCLEOTIDE SEQUENCE [LARGE SCALE GENOMIC DNA]</scope>
    <source>
        <strain evidence="1 2">NCTC11951</strain>
    </source>
</reference>
<evidence type="ECO:0000313" key="2">
    <source>
        <dbReference type="Proteomes" id="UP000275504"/>
    </source>
</evidence>
<organism evidence="1 2">
    <name type="scientific">Campylobacter jejuni subsp. doylei</name>
    <dbReference type="NCBI Taxonomy" id="32021"/>
    <lineage>
        <taxon>Bacteria</taxon>
        <taxon>Pseudomonadati</taxon>
        <taxon>Campylobacterota</taxon>
        <taxon>Epsilonproteobacteria</taxon>
        <taxon>Campylobacterales</taxon>
        <taxon>Campylobacteraceae</taxon>
        <taxon>Campylobacter</taxon>
    </lineage>
</organism>
<dbReference type="AlphaFoldDB" id="A0A381CVY6"/>
<dbReference type="InterPro" id="IPR010262">
    <property type="entry name" value="Arylsulfotransferase_bact"/>
</dbReference>
<dbReference type="Proteomes" id="UP000275504">
    <property type="component" value="Chromosome"/>
</dbReference>
<sequence>MNWDNIYNRGIMMGFYQNKDGALTWGFGQRYVKYDVWEEKFSIANYLLPIDFSHAMDNMQNGHYLFSKYFASRW</sequence>
<accession>A0A381CVY6</accession>
<protein>
    <submittedName>
        <fullName evidence="1">Arylsulfotransferase</fullName>
    </submittedName>
</protein>
<dbReference type="GO" id="GO:0004062">
    <property type="term" value="F:aryl sulfotransferase activity"/>
    <property type="evidence" value="ECO:0007669"/>
    <property type="project" value="InterPro"/>
</dbReference>
<name>A0A381CVY6_CAMJU</name>
<proteinExistence type="predicted"/>
<gene>
    <name evidence="1" type="primary">astA_3</name>
    <name evidence="1" type="ORF">NCTC11951_00920</name>
</gene>
<dbReference type="EMBL" id="LR134359">
    <property type="protein sequence ID" value="VEG61678.1"/>
    <property type="molecule type" value="Genomic_DNA"/>
</dbReference>